<keyword evidence="4" id="KW-1185">Reference proteome</keyword>
<comment type="caution">
    <text evidence="3">The sequence shown here is derived from an EMBL/GenBank/DDBJ whole genome shotgun (WGS) entry which is preliminary data.</text>
</comment>
<organism evidence="3 4">
    <name type="scientific">Gymnopilus dilepis</name>
    <dbReference type="NCBI Taxonomy" id="231916"/>
    <lineage>
        <taxon>Eukaryota</taxon>
        <taxon>Fungi</taxon>
        <taxon>Dikarya</taxon>
        <taxon>Basidiomycota</taxon>
        <taxon>Agaricomycotina</taxon>
        <taxon>Agaricomycetes</taxon>
        <taxon>Agaricomycetidae</taxon>
        <taxon>Agaricales</taxon>
        <taxon>Agaricineae</taxon>
        <taxon>Hymenogastraceae</taxon>
        <taxon>Gymnopilus</taxon>
    </lineage>
</organism>
<reference evidence="3 4" key="1">
    <citation type="journal article" date="2018" name="Evol. Lett.">
        <title>Horizontal gene cluster transfer increased hallucinogenic mushroom diversity.</title>
        <authorList>
            <person name="Reynolds H.T."/>
            <person name="Vijayakumar V."/>
            <person name="Gluck-Thaler E."/>
            <person name="Korotkin H.B."/>
            <person name="Matheny P.B."/>
            <person name="Slot J.C."/>
        </authorList>
    </citation>
    <scope>NUCLEOTIDE SEQUENCE [LARGE SCALE GENOMIC DNA]</scope>
    <source>
        <strain evidence="3 4">SRW20</strain>
    </source>
</reference>
<feature type="non-terminal residue" evidence="3">
    <location>
        <position position="269"/>
    </location>
</feature>
<evidence type="ECO:0000256" key="1">
    <source>
        <dbReference type="SAM" id="MobiDB-lite"/>
    </source>
</evidence>
<protein>
    <recommendedName>
        <fullName evidence="2">Survival Motor Neuron Gemin2-binding domain-containing protein</fullName>
    </recommendedName>
</protein>
<dbReference type="Proteomes" id="UP000284706">
    <property type="component" value="Unassembled WGS sequence"/>
</dbReference>
<feature type="compositionally biased region" description="Low complexity" evidence="1">
    <location>
        <begin position="168"/>
        <end position="184"/>
    </location>
</feature>
<feature type="compositionally biased region" description="Low complexity" evidence="1">
    <location>
        <begin position="53"/>
        <end position="65"/>
    </location>
</feature>
<dbReference type="InterPro" id="IPR049481">
    <property type="entry name" value="SMN_G2-BD"/>
</dbReference>
<feature type="domain" description="Survival Motor Neuron Gemin2-binding" evidence="2">
    <location>
        <begin position="115"/>
        <end position="135"/>
    </location>
</feature>
<sequence length="269" mass="29535">MSTRPVVSYDDITLPYDPVEPPAAAAQPSPRPEQPPPAKKRKKNNQKGKNRANQHNQPRGQQQQNKLTNEGARSTSHQHQQEEYDESMQDDYSYAEGDAEEGEEEEEESRELTHDEIWDDSALVYAWESAMEEYEAYHGPGEDWKKQPVKKSPLWYNVPPDLSKKAAKAPAATAAVGPTASAADGNDDEAEADSKPLDFDTFVPTHDPSLYPAASSSSALPADVAAGQAPQVDYVPEGGVPGGVVSQDEAFQRALSATYWAGYWTAMYH</sequence>
<feature type="region of interest" description="Disordered" evidence="1">
    <location>
        <begin position="1"/>
        <end position="119"/>
    </location>
</feature>
<feature type="compositionally biased region" description="Polar residues" evidence="1">
    <location>
        <begin position="66"/>
        <end position="78"/>
    </location>
</feature>
<name>A0A409X6N4_9AGAR</name>
<dbReference type="EMBL" id="NHYE01004081">
    <property type="protein sequence ID" value="PPQ86397.1"/>
    <property type="molecule type" value="Genomic_DNA"/>
</dbReference>
<feature type="compositionally biased region" description="Acidic residues" evidence="1">
    <location>
        <begin position="97"/>
        <end position="109"/>
    </location>
</feature>
<accession>A0A409X6N4</accession>
<dbReference type="OrthoDB" id="197400at2759"/>
<feature type="region of interest" description="Disordered" evidence="1">
    <location>
        <begin position="166"/>
        <end position="201"/>
    </location>
</feature>
<proteinExistence type="predicted"/>
<feature type="compositionally biased region" description="Basic residues" evidence="1">
    <location>
        <begin position="38"/>
        <end position="52"/>
    </location>
</feature>
<gene>
    <name evidence="3" type="ORF">CVT26_006123</name>
</gene>
<dbReference type="InParanoid" id="A0A409X6N4"/>
<evidence type="ECO:0000259" key="2">
    <source>
        <dbReference type="Pfam" id="PF20636"/>
    </source>
</evidence>
<evidence type="ECO:0000313" key="4">
    <source>
        <dbReference type="Proteomes" id="UP000284706"/>
    </source>
</evidence>
<evidence type="ECO:0000313" key="3">
    <source>
        <dbReference type="EMBL" id="PPQ86397.1"/>
    </source>
</evidence>
<dbReference type="Pfam" id="PF20636">
    <property type="entry name" value="SMN_G2-BD"/>
    <property type="match status" value="1"/>
</dbReference>
<dbReference type="AlphaFoldDB" id="A0A409X6N4"/>
<dbReference type="STRING" id="231916.A0A409X6N4"/>
<dbReference type="CDD" id="cd22851">
    <property type="entry name" value="SMN_N"/>
    <property type="match status" value="1"/>
</dbReference>